<sequence>MITGQYKNFVRMSPIDFEELLNLIGPKVHKNDTNYRKAISVTERLALTLRFYATGDSYTSMQYLFKISKQRIGFIVKEVSEALIGALKEYVKPTALPARTEEIPFYFVGDEAFALSQNMMKVYAGYHERGCKERIYNYRLCRARRVVENVFGILSAVFRVLRKPMLLEPKTATSVVTAITSLHNFLRKGNNAILYNGSFDEELNGQVRLGNWREGNNDMTSMLPLQMRPRRATTSAHNIRNEVAEYCIQQGS</sequence>
<dbReference type="PANTHER" id="PTHR22930:SF269">
    <property type="entry name" value="NUCLEASE HARBI1-LIKE PROTEIN"/>
    <property type="match status" value="1"/>
</dbReference>
<protein>
    <recommendedName>
        <fullName evidence="8">DDE Tnp4 domain-containing protein</fullName>
    </recommendedName>
</protein>
<dbReference type="InterPro" id="IPR027806">
    <property type="entry name" value="HARBI1_dom"/>
</dbReference>
<keyword evidence="6" id="KW-0378">Hydrolase</keyword>
<dbReference type="GO" id="GO:0004518">
    <property type="term" value="F:nuclease activity"/>
    <property type="evidence" value="ECO:0007669"/>
    <property type="project" value="UniProtKB-KW"/>
</dbReference>
<accession>A0A0L7LDI6</accession>
<dbReference type="GO" id="GO:0016787">
    <property type="term" value="F:hydrolase activity"/>
    <property type="evidence" value="ECO:0007669"/>
    <property type="project" value="UniProtKB-KW"/>
</dbReference>
<comment type="cofactor">
    <cofactor evidence="1">
        <name>a divalent metal cation</name>
        <dbReference type="ChEBI" id="CHEBI:60240"/>
    </cofactor>
</comment>
<evidence type="ECO:0000313" key="10">
    <source>
        <dbReference type="Proteomes" id="UP000037510"/>
    </source>
</evidence>
<comment type="similarity">
    <text evidence="3">Belongs to the HARBI1 family.</text>
</comment>
<dbReference type="GO" id="GO:0005634">
    <property type="term" value="C:nucleus"/>
    <property type="evidence" value="ECO:0007669"/>
    <property type="project" value="UniProtKB-SubCell"/>
</dbReference>
<evidence type="ECO:0000256" key="3">
    <source>
        <dbReference type="ARBA" id="ARBA00006958"/>
    </source>
</evidence>
<dbReference type="PANTHER" id="PTHR22930">
    <property type="match status" value="1"/>
</dbReference>
<keyword evidence="4" id="KW-0540">Nuclease</keyword>
<evidence type="ECO:0000256" key="5">
    <source>
        <dbReference type="ARBA" id="ARBA00022723"/>
    </source>
</evidence>
<organism evidence="9 10">
    <name type="scientific">Operophtera brumata</name>
    <name type="common">Winter moth</name>
    <name type="synonym">Phalaena brumata</name>
    <dbReference type="NCBI Taxonomy" id="104452"/>
    <lineage>
        <taxon>Eukaryota</taxon>
        <taxon>Metazoa</taxon>
        <taxon>Ecdysozoa</taxon>
        <taxon>Arthropoda</taxon>
        <taxon>Hexapoda</taxon>
        <taxon>Insecta</taxon>
        <taxon>Pterygota</taxon>
        <taxon>Neoptera</taxon>
        <taxon>Endopterygota</taxon>
        <taxon>Lepidoptera</taxon>
        <taxon>Glossata</taxon>
        <taxon>Ditrysia</taxon>
        <taxon>Geometroidea</taxon>
        <taxon>Geometridae</taxon>
        <taxon>Larentiinae</taxon>
        <taxon>Operophtera</taxon>
    </lineage>
</organism>
<reference evidence="9 10" key="1">
    <citation type="journal article" date="2015" name="Genome Biol. Evol.">
        <title>The genome of winter moth (Operophtera brumata) provides a genomic perspective on sexual dimorphism and phenology.</title>
        <authorList>
            <person name="Derks M.F."/>
            <person name="Smit S."/>
            <person name="Salis L."/>
            <person name="Schijlen E."/>
            <person name="Bossers A."/>
            <person name="Mateman C."/>
            <person name="Pijl A.S."/>
            <person name="de Ridder D."/>
            <person name="Groenen M.A."/>
            <person name="Visser M.E."/>
            <person name="Megens H.J."/>
        </authorList>
    </citation>
    <scope>NUCLEOTIDE SEQUENCE [LARGE SCALE GENOMIC DNA]</scope>
    <source>
        <strain evidence="9">WM2013NL</strain>
        <tissue evidence="9">Head and thorax</tissue>
    </source>
</reference>
<dbReference type="STRING" id="104452.A0A0L7LDI6"/>
<evidence type="ECO:0000256" key="2">
    <source>
        <dbReference type="ARBA" id="ARBA00004123"/>
    </source>
</evidence>
<evidence type="ECO:0000259" key="8">
    <source>
        <dbReference type="Pfam" id="PF13359"/>
    </source>
</evidence>
<keyword evidence="5" id="KW-0479">Metal-binding</keyword>
<dbReference type="Proteomes" id="UP000037510">
    <property type="component" value="Unassembled WGS sequence"/>
</dbReference>
<dbReference type="AlphaFoldDB" id="A0A0L7LDI6"/>
<feature type="domain" description="DDE Tnp4" evidence="8">
    <location>
        <begin position="106"/>
        <end position="184"/>
    </location>
</feature>
<gene>
    <name evidence="9" type="ORF">OBRU01_10540</name>
</gene>
<evidence type="ECO:0000256" key="7">
    <source>
        <dbReference type="ARBA" id="ARBA00023242"/>
    </source>
</evidence>
<dbReference type="Pfam" id="PF13359">
    <property type="entry name" value="DDE_Tnp_4"/>
    <property type="match status" value="1"/>
</dbReference>
<evidence type="ECO:0000256" key="1">
    <source>
        <dbReference type="ARBA" id="ARBA00001968"/>
    </source>
</evidence>
<dbReference type="InterPro" id="IPR045249">
    <property type="entry name" value="HARBI1-like"/>
</dbReference>
<keyword evidence="10" id="KW-1185">Reference proteome</keyword>
<feature type="non-terminal residue" evidence="9">
    <location>
        <position position="252"/>
    </location>
</feature>
<comment type="caution">
    <text evidence="9">The sequence shown here is derived from an EMBL/GenBank/DDBJ whole genome shotgun (WGS) entry which is preliminary data.</text>
</comment>
<dbReference type="GO" id="GO:0046872">
    <property type="term" value="F:metal ion binding"/>
    <property type="evidence" value="ECO:0007669"/>
    <property type="project" value="UniProtKB-KW"/>
</dbReference>
<proteinExistence type="inferred from homology"/>
<keyword evidence="7" id="KW-0539">Nucleus</keyword>
<dbReference type="EMBL" id="JTDY01001557">
    <property type="protein sequence ID" value="KOB73542.1"/>
    <property type="molecule type" value="Genomic_DNA"/>
</dbReference>
<evidence type="ECO:0000256" key="6">
    <source>
        <dbReference type="ARBA" id="ARBA00022801"/>
    </source>
</evidence>
<evidence type="ECO:0000313" key="9">
    <source>
        <dbReference type="EMBL" id="KOB73542.1"/>
    </source>
</evidence>
<comment type="subcellular location">
    <subcellularLocation>
        <location evidence="2">Nucleus</location>
    </subcellularLocation>
</comment>
<evidence type="ECO:0000256" key="4">
    <source>
        <dbReference type="ARBA" id="ARBA00022722"/>
    </source>
</evidence>
<name>A0A0L7LDI6_OPEBR</name>